<feature type="compositionally biased region" description="Low complexity" evidence="1">
    <location>
        <begin position="21"/>
        <end position="32"/>
    </location>
</feature>
<reference evidence="2 3" key="1">
    <citation type="submission" date="2019-03" db="EMBL/GenBank/DDBJ databases">
        <title>First draft genome of Liparis tanakae, snailfish: a comprehensive survey of snailfish specific genes.</title>
        <authorList>
            <person name="Kim W."/>
            <person name="Song I."/>
            <person name="Jeong J.-H."/>
            <person name="Kim D."/>
            <person name="Kim S."/>
            <person name="Ryu S."/>
            <person name="Song J.Y."/>
            <person name="Lee S.K."/>
        </authorList>
    </citation>
    <scope>NUCLEOTIDE SEQUENCE [LARGE SCALE GENOMIC DNA]</scope>
    <source>
        <tissue evidence="2">Muscle</tissue>
    </source>
</reference>
<feature type="region of interest" description="Disordered" evidence="1">
    <location>
        <begin position="1"/>
        <end position="78"/>
    </location>
</feature>
<evidence type="ECO:0000313" key="2">
    <source>
        <dbReference type="EMBL" id="TNN83587.1"/>
    </source>
</evidence>
<dbReference type="AlphaFoldDB" id="A0A4Z2J0N4"/>
<evidence type="ECO:0000256" key="1">
    <source>
        <dbReference type="SAM" id="MobiDB-lite"/>
    </source>
</evidence>
<feature type="compositionally biased region" description="Basic and acidic residues" evidence="1">
    <location>
        <begin position="52"/>
        <end position="65"/>
    </location>
</feature>
<name>A0A4Z2J0N4_9TELE</name>
<comment type="caution">
    <text evidence="2">The sequence shown here is derived from an EMBL/GenBank/DDBJ whole genome shotgun (WGS) entry which is preliminary data.</text>
</comment>
<gene>
    <name evidence="2" type="ORF">EYF80_006105</name>
</gene>
<dbReference type="EMBL" id="SRLO01000032">
    <property type="protein sequence ID" value="TNN83587.1"/>
    <property type="molecule type" value="Genomic_DNA"/>
</dbReference>
<dbReference type="Proteomes" id="UP000314294">
    <property type="component" value="Unassembled WGS sequence"/>
</dbReference>
<proteinExistence type="predicted"/>
<organism evidence="2 3">
    <name type="scientific">Liparis tanakae</name>
    <name type="common">Tanaka's snailfish</name>
    <dbReference type="NCBI Taxonomy" id="230148"/>
    <lineage>
        <taxon>Eukaryota</taxon>
        <taxon>Metazoa</taxon>
        <taxon>Chordata</taxon>
        <taxon>Craniata</taxon>
        <taxon>Vertebrata</taxon>
        <taxon>Euteleostomi</taxon>
        <taxon>Actinopterygii</taxon>
        <taxon>Neopterygii</taxon>
        <taxon>Teleostei</taxon>
        <taxon>Neoteleostei</taxon>
        <taxon>Acanthomorphata</taxon>
        <taxon>Eupercaria</taxon>
        <taxon>Perciformes</taxon>
        <taxon>Cottioidei</taxon>
        <taxon>Cottales</taxon>
        <taxon>Liparidae</taxon>
        <taxon>Liparis</taxon>
    </lineage>
</organism>
<feature type="compositionally biased region" description="Polar residues" evidence="1">
    <location>
        <begin position="68"/>
        <end position="77"/>
    </location>
</feature>
<keyword evidence="3" id="KW-1185">Reference proteome</keyword>
<accession>A0A4Z2J0N4</accession>
<sequence>MTDSAGWTWRPLLRTDAAAGSSPTPLTPPCCLQPDHMHLNGDPVPAAADQQDGSREWEAGEDTRLWSEGTTSANSDDVSGGWTYEWSLVHSLSPELELNICDTDIQAR</sequence>
<protein>
    <submittedName>
        <fullName evidence="2">Uncharacterized protein</fullName>
    </submittedName>
</protein>
<evidence type="ECO:0000313" key="3">
    <source>
        <dbReference type="Proteomes" id="UP000314294"/>
    </source>
</evidence>